<evidence type="ECO:0000256" key="2">
    <source>
        <dbReference type="SAM" id="Phobius"/>
    </source>
</evidence>
<keyword evidence="2" id="KW-0472">Membrane</keyword>
<feature type="compositionally biased region" description="Basic and acidic residues" evidence="1">
    <location>
        <begin position="366"/>
        <end position="396"/>
    </location>
</feature>
<keyword evidence="2" id="KW-0812">Transmembrane</keyword>
<feature type="compositionally biased region" description="Acidic residues" evidence="1">
    <location>
        <begin position="418"/>
        <end position="438"/>
    </location>
</feature>
<keyword evidence="5" id="KW-1185">Reference proteome</keyword>
<gene>
    <name evidence="4" type="ORF">CLV54_0298</name>
</gene>
<evidence type="ECO:0000256" key="3">
    <source>
        <dbReference type="SAM" id="SignalP"/>
    </source>
</evidence>
<sequence>MSARAPRTRSLITAAFVTMLVAVSPLTAGTALAAETDGVDVTWGVRTASNDQGTDRQNFEYSVDPGGQVSDALVITNHDTEPLDLDIYAADGFTTSSGQLDVVTRDTKSVALGAWVTLASDHVQIPPGGSVEAPFTVVVPADATPGDYAGGIVTSLGQPQQDQGISVDRRLGIRIHMRVGGELAPSLAVDDMRVDYSGTFNPFGTGTATVAYTVRNTGNVRLTATQLVTLSGPFGLLPITASGVAAVPELLPGETWQVSVPVPDVFPAFLLSANAALTPALPDGVEGPSTIAATQAEATTWAVPWSLLVVIVLVAGLIVLLVLLRKRRKKGEDARVAAAVEKALQTRGTPDDAAVAAAVASVTGKAAEKADSSAKADVSEKADALEKSETQEKADVPETVDASESDSPEKAEMSEATDAAEDTDDSDATDDSDSEPEESQGKPETTPVG</sequence>
<dbReference type="Proteomes" id="UP000230161">
    <property type="component" value="Unassembled WGS sequence"/>
</dbReference>
<dbReference type="AlphaFoldDB" id="A0A2M9C456"/>
<evidence type="ECO:0000313" key="5">
    <source>
        <dbReference type="Proteomes" id="UP000230161"/>
    </source>
</evidence>
<feature type="chain" id="PRO_5014928962" evidence="3">
    <location>
        <begin position="34"/>
        <end position="449"/>
    </location>
</feature>
<feature type="signal peptide" evidence="3">
    <location>
        <begin position="1"/>
        <end position="33"/>
    </location>
</feature>
<proteinExistence type="predicted"/>
<keyword evidence="2" id="KW-1133">Transmembrane helix</keyword>
<reference evidence="4 5" key="1">
    <citation type="submission" date="2017-11" db="EMBL/GenBank/DDBJ databases">
        <title>Genomic Encyclopedia of Archaeal and Bacterial Type Strains, Phase II (KMG-II): From Individual Species to Whole Genera.</title>
        <authorList>
            <person name="Goeker M."/>
        </authorList>
    </citation>
    <scope>NUCLEOTIDE SEQUENCE [LARGE SCALE GENOMIC DNA]</scope>
    <source>
        <strain evidence="4 5">DSM 25625</strain>
    </source>
</reference>
<name>A0A2M9C456_9MICO</name>
<accession>A0A2M9C456</accession>
<dbReference type="EMBL" id="PGFB01000001">
    <property type="protein sequence ID" value="PJJ65269.1"/>
    <property type="molecule type" value="Genomic_DNA"/>
</dbReference>
<evidence type="ECO:0000313" key="4">
    <source>
        <dbReference type="EMBL" id="PJJ65269.1"/>
    </source>
</evidence>
<dbReference type="OrthoDB" id="4336304at2"/>
<comment type="caution">
    <text evidence="4">The sequence shown here is derived from an EMBL/GenBank/DDBJ whole genome shotgun (WGS) entry which is preliminary data.</text>
</comment>
<feature type="region of interest" description="Disordered" evidence="1">
    <location>
        <begin position="366"/>
        <end position="449"/>
    </location>
</feature>
<keyword evidence="3" id="KW-0732">Signal</keyword>
<protein>
    <submittedName>
        <fullName evidence="4">Uncharacterized protein DUF916</fullName>
    </submittedName>
</protein>
<evidence type="ECO:0000256" key="1">
    <source>
        <dbReference type="SAM" id="MobiDB-lite"/>
    </source>
</evidence>
<organism evidence="4 5">
    <name type="scientific">Compostimonas suwonensis</name>
    <dbReference type="NCBI Taxonomy" id="1048394"/>
    <lineage>
        <taxon>Bacteria</taxon>
        <taxon>Bacillati</taxon>
        <taxon>Actinomycetota</taxon>
        <taxon>Actinomycetes</taxon>
        <taxon>Micrococcales</taxon>
        <taxon>Microbacteriaceae</taxon>
        <taxon>Compostimonas</taxon>
    </lineage>
</organism>
<feature type="transmembrane region" description="Helical" evidence="2">
    <location>
        <begin position="301"/>
        <end position="324"/>
    </location>
</feature>